<dbReference type="CDD" id="cd00082">
    <property type="entry name" value="HisKA"/>
    <property type="match status" value="1"/>
</dbReference>
<dbReference type="Pfam" id="PF00989">
    <property type="entry name" value="PAS"/>
    <property type="match status" value="1"/>
</dbReference>
<keyword evidence="3" id="KW-0597">Phosphoprotein</keyword>
<dbReference type="PROSITE" id="PS50109">
    <property type="entry name" value="HIS_KIN"/>
    <property type="match status" value="1"/>
</dbReference>
<evidence type="ECO:0000259" key="10">
    <source>
        <dbReference type="PROSITE" id="PS50109"/>
    </source>
</evidence>
<dbReference type="Gene3D" id="3.30.450.20">
    <property type="entry name" value="PAS domain"/>
    <property type="match status" value="1"/>
</dbReference>
<dbReference type="Pfam" id="PF00512">
    <property type="entry name" value="HisKA"/>
    <property type="match status" value="1"/>
</dbReference>
<dbReference type="Proteomes" id="UP000184447">
    <property type="component" value="Unassembled WGS sequence"/>
</dbReference>
<dbReference type="InterPro" id="IPR013767">
    <property type="entry name" value="PAS_fold"/>
</dbReference>
<dbReference type="EMBL" id="FQXM01000027">
    <property type="protein sequence ID" value="SHH97456.1"/>
    <property type="molecule type" value="Genomic_DNA"/>
</dbReference>
<dbReference type="InterPro" id="IPR004358">
    <property type="entry name" value="Sig_transdc_His_kin-like_C"/>
</dbReference>
<evidence type="ECO:0000256" key="7">
    <source>
        <dbReference type="ARBA" id="ARBA00022840"/>
    </source>
</evidence>
<feature type="compositionally biased region" description="Polar residues" evidence="9">
    <location>
        <begin position="1"/>
        <end position="12"/>
    </location>
</feature>
<proteinExistence type="predicted"/>
<dbReference type="InterPro" id="IPR005467">
    <property type="entry name" value="His_kinase_dom"/>
</dbReference>
<evidence type="ECO:0000256" key="6">
    <source>
        <dbReference type="ARBA" id="ARBA00022777"/>
    </source>
</evidence>
<dbReference type="SMART" id="SM00387">
    <property type="entry name" value="HATPase_c"/>
    <property type="match status" value="1"/>
</dbReference>
<dbReference type="EC" id="2.7.13.3" evidence="2"/>
<dbReference type="InterPro" id="IPR035965">
    <property type="entry name" value="PAS-like_dom_sf"/>
</dbReference>
<keyword evidence="8" id="KW-0902">Two-component regulatory system</keyword>
<keyword evidence="6 11" id="KW-0418">Kinase</keyword>
<accession>A0A1M5XCF1</accession>
<dbReference type="OrthoDB" id="9813394at2"/>
<dbReference type="InterPro" id="IPR003661">
    <property type="entry name" value="HisK_dim/P_dom"/>
</dbReference>
<feature type="domain" description="Histidine kinase" evidence="10">
    <location>
        <begin position="179"/>
        <end position="400"/>
    </location>
</feature>
<dbReference type="Pfam" id="PF02518">
    <property type="entry name" value="HATPase_c"/>
    <property type="match status" value="1"/>
</dbReference>
<dbReference type="InterPro" id="IPR050736">
    <property type="entry name" value="Sensor_HK_Regulatory"/>
</dbReference>
<keyword evidence="12" id="KW-1185">Reference proteome</keyword>
<dbReference type="GO" id="GO:0005524">
    <property type="term" value="F:ATP binding"/>
    <property type="evidence" value="ECO:0007669"/>
    <property type="project" value="UniProtKB-KW"/>
</dbReference>
<dbReference type="SMART" id="SM00388">
    <property type="entry name" value="HisKA"/>
    <property type="match status" value="1"/>
</dbReference>
<evidence type="ECO:0000256" key="9">
    <source>
        <dbReference type="SAM" id="MobiDB-lite"/>
    </source>
</evidence>
<dbReference type="SUPFAM" id="SSF55785">
    <property type="entry name" value="PYP-like sensor domain (PAS domain)"/>
    <property type="match status" value="1"/>
</dbReference>
<reference evidence="11 12" key="1">
    <citation type="submission" date="2016-11" db="EMBL/GenBank/DDBJ databases">
        <authorList>
            <person name="Jaros S."/>
            <person name="Januszkiewicz K."/>
            <person name="Wedrychowicz H."/>
        </authorList>
    </citation>
    <scope>NUCLEOTIDE SEQUENCE [LARGE SCALE GENOMIC DNA]</scope>
    <source>
        <strain evidence="11 12">DSM 8605</strain>
    </source>
</reference>
<feature type="region of interest" description="Disordered" evidence="9">
    <location>
        <begin position="1"/>
        <end position="22"/>
    </location>
</feature>
<dbReference type="FunFam" id="3.30.565.10:FF:000037">
    <property type="entry name" value="Hybrid sensor histidine kinase/response regulator"/>
    <property type="match status" value="1"/>
</dbReference>
<gene>
    <name evidence="11" type="ORF">SAMN02745207_03540</name>
</gene>
<dbReference type="RefSeq" id="WP_073340119.1">
    <property type="nucleotide sequence ID" value="NZ_FQXM01000027.1"/>
</dbReference>
<keyword evidence="4" id="KW-0808">Transferase</keyword>
<organism evidence="11 12">
    <name type="scientific">Clostridium grantii DSM 8605</name>
    <dbReference type="NCBI Taxonomy" id="1121316"/>
    <lineage>
        <taxon>Bacteria</taxon>
        <taxon>Bacillati</taxon>
        <taxon>Bacillota</taxon>
        <taxon>Clostridia</taxon>
        <taxon>Eubacteriales</taxon>
        <taxon>Clostridiaceae</taxon>
        <taxon>Clostridium</taxon>
    </lineage>
</organism>
<dbReference type="PANTHER" id="PTHR43711">
    <property type="entry name" value="TWO-COMPONENT HISTIDINE KINASE"/>
    <property type="match status" value="1"/>
</dbReference>
<protein>
    <recommendedName>
        <fullName evidence="2">histidine kinase</fullName>
        <ecNumber evidence="2">2.7.13.3</ecNumber>
    </recommendedName>
</protein>
<evidence type="ECO:0000256" key="3">
    <source>
        <dbReference type="ARBA" id="ARBA00022553"/>
    </source>
</evidence>
<dbReference type="GO" id="GO:0000155">
    <property type="term" value="F:phosphorelay sensor kinase activity"/>
    <property type="evidence" value="ECO:0007669"/>
    <property type="project" value="InterPro"/>
</dbReference>
<evidence type="ECO:0000313" key="11">
    <source>
        <dbReference type="EMBL" id="SHH97456.1"/>
    </source>
</evidence>
<evidence type="ECO:0000256" key="5">
    <source>
        <dbReference type="ARBA" id="ARBA00022741"/>
    </source>
</evidence>
<evidence type="ECO:0000256" key="2">
    <source>
        <dbReference type="ARBA" id="ARBA00012438"/>
    </source>
</evidence>
<sequence>MSYRNLSQSNSKKGSDKKPSPLNYERVLRKKYELSLRETEEKNKKLLDLLPDSVFIHKYGVITFMNSCGLSLLKATSFKQILGKNIKDFLTPDYHSLTDERIATMYSQKKSAPPIQRKIIALDKTLIDVEVTSNVLNLCHNSIITVVRDLSERKNSIQKYKLLEEKLHYDNLKTEFFTNISHEFKTPLNVILSAVQMQDLLLAQDKNINQNILKYSKMIKQNSYRLIRLVNNIIDTSKIDSGYLSLHKINCDIVKLIEDITLSVVDYVEQKNLNLVFDTNIEEKTISCDPDKIERVMLNLLSNAVKFTDANGSIFVTIMDSNDDLTISIKDTGIGISKELQNTIFKRFIQVDESLYRNTQGSGIGLSLVESLIHLHGGSVSLESKEGYGCNFFITFPQDSIKATENICEEKTEQNASNSKIETIHIEFSDIY</sequence>
<dbReference type="AlphaFoldDB" id="A0A1M5XCF1"/>
<dbReference type="Gene3D" id="1.10.287.130">
    <property type="match status" value="1"/>
</dbReference>
<dbReference type="InterPro" id="IPR036890">
    <property type="entry name" value="HATPase_C_sf"/>
</dbReference>
<dbReference type="SUPFAM" id="SSF55874">
    <property type="entry name" value="ATPase domain of HSP90 chaperone/DNA topoisomerase II/histidine kinase"/>
    <property type="match status" value="1"/>
</dbReference>
<dbReference type="PANTHER" id="PTHR43711:SF26">
    <property type="entry name" value="SENSOR HISTIDINE KINASE RCSC"/>
    <property type="match status" value="1"/>
</dbReference>
<evidence type="ECO:0000313" key="12">
    <source>
        <dbReference type="Proteomes" id="UP000184447"/>
    </source>
</evidence>
<dbReference type="GO" id="GO:0006355">
    <property type="term" value="P:regulation of DNA-templated transcription"/>
    <property type="evidence" value="ECO:0007669"/>
    <property type="project" value="InterPro"/>
</dbReference>
<name>A0A1M5XCF1_9CLOT</name>
<dbReference type="InterPro" id="IPR036097">
    <property type="entry name" value="HisK_dim/P_sf"/>
</dbReference>
<evidence type="ECO:0000256" key="1">
    <source>
        <dbReference type="ARBA" id="ARBA00000085"/>
    </source>
</evidence>
<keyword evidence="7" id="KW-0067">ATP-binding</keyword>
<evidence type="ECO:0000256" key="8">
    <source>
        <dbReference type="ARBA" id="ARBA00023012"/>
    </source>
</evidence>
<comment type="catalytic activity">
    <reaction evidence="1">
        <text>ATP + protein L-histidine = ADP + protein N-phospho-L-histidine.</text>
        <dbReference type="EC" id="2.7.13.3"/>
    </reaction>
</comment>
<dbReference type="STRING" id="1121316.SAMN02745207_03540"/>
<keyword evidence="5" id="KW-0547">Nucleotide-binding</keyword>
<dbReference type="Gene3D" id="3.30.565.10">
    <property type="entry name" value="Histidine kinase-like ATPase, C-terminal domain"/>
    <property type="match status" value="1"/>
</dbReference>
<dbReference type="PRINTS" id="PR00344">
    <property type="entry name" value="BCTRLSENSOR"/>
</dbReference>
<dbReference type="SUPFAM" id="SSF47384">
    <property type="entry name" value="Homodimeric domain of signal transducing histidine kinase"/>
    <property type="match status" value="1"/>
</dbReference>
<evidence type="ECO:0000256" key="4">
    <source>
        <dbReference type="ARBA" id="ARBA00022679"/>
    </source>
</evidence>
<dbReference type="InterPro" id="IPR003594">
    <property type="entry name" value="HATPase_dom"/>
</dbReference>